<dbReference type="InterPro" id="IPR003346">
    <property type="entry name" value="Transposase_20"/>
</dbReference>
<gene>
    <name evidence="3" type="ORF">SAMN02745120_1255</name>
</gene>
<reference evidence="4" key="1">
    <citation type="submission" date="2017-02" db="EMBL/GenBank/DDBJ databases">
        <authorList>
            <person name="Varghese N."/>
            <person name="Submissions S."/>
        </authorList>
    </citation>
    <scope>NUCLEOTIDE SEQUENCE [LARGE SCALE GENOMIC DNA]</scope>
    <source>
        <strain evidence="4">ATCC 35199</strain>
    </source>
</reference>
<dbReference type="PANTHER" id="PTHR33055:SF15">
    <property type="entry name" value="TRANSPOSASE-RELATED"/>
    <property type="match status" value="1"/>
</dbReference>
<dbReference type="PANTHER" id="PTHR33055">
    <property type="entry name" value="TRANSPOSASE FOR INSERTION SEQUENCE ELEMENT IS1111A"/>
    <property type="match status" value="1"/>
</dbReference>
<dbReference type="GO" id="GO:0003677">
    <property type="term" value="F:DNA binding"/>
    <property type="evidence" value="ECO:0007669"/>
    <property type="project" value="InterPro"/>
</dbReference>
<feature type="domain" description="Transposase IS110-like N-terminal" evidence="1">
    <location>
        <begin position="10"/>
        <end position="156"/>
    </location>
</feature>
<dbReference type="AlphaFoldDB" id="A0A1T5AXE4"/>
<dbReference type="GO" id="GO:0006313">
    <property type="term" value="P:DNA transposition"/>
    <property type="evidence" value="ECO:0007669"/>
    <property type="project" value="InterPro"/>
</dbReference>
<evidence type="ECO:0000313" key="3">
    <source>
        <dbReference type="EMBL" id="SKB39642.1"/>
    </source>
</evidence>
<evidence type="ECO:0000313" key="4">
    <source>
        <dbReference type="Proteomes" id="UP000243406"/>
    </source>
</evidence>
<proteinExistence type="predicted"/>
<evidence type="ECO:0000259" key="1">
    <source>
        <dbReference type="Pfam" id="PF01548"/>
    </source>
</evidence>
<keyword evidence="4" id="KW-1185">Reference proteome</keyword>
<dbReference type="OrthoDB" id="9815354at2"/>
<dbReference type="InterPro" id="IPR047650">
    <property type="entry name" value="Transpos_IS110"/>
</dbReference>
<name>A0A1T5AXE4_9FIRM</name>
<evidence type="ECO:0000259" key="2">
    <source>
        <dbReference type="Pfam" id="PF02371"/>
    </source>
</evidence>
<protein>
    <submittedName>
        <fullName evidence="3">Transposase</fullName>
    </submittedName>
</protein>
<dbReference type="GO" id="GO:0004803">
    <property type="term" value="F:transposase activity"/>
    <property type="evidence" value="ECO:0007669"/>
    <property type="project" value="InterPro"/>
</dbReference>
<dbReference type="Pfam" id="PF01548">
    <property type="entry name" value="DEDD_Tnp_IS110"/>
    <property type="match status" value="1"/>
</dbReference>
<dbReference type="Pfam" id="PF02371">
    <property type="entry name" value="Transposase_20"/>
    <property type="match status" value="1"/>
</dbReference>
<accession>A0A1T5AXE4</accession>
<dbReference type="InterPro" id="IPR002525">
    <property type="entry name" value="Transp_IS110-like_N"/>
</dbReference>
<dbReference type="RefSeq" id="WP_079589153.1">
    <property type="nucleotide sequence ID" value="NZ_FUYN01000002.1"/>
</dbReference>
<dbReference type="Proteomes" id="UP000243406">
    <property type="component" value="Unassembled WGS sequence"/>
</dbReference>
<sequence>MKALLNICSGLDVHKEIIEVCILKGDSSDDVNVVRASFSTLRGDLFKLRDFLVMNDCFHVAMESTGIYWMALYDILQEHSGFTVYVVNAHHMRNIPGRKTDVKDAQWIAELFRFGLLNSSFIPCKAVRELREYTRFYKKVNENRAQLVTRIEKFLQIHGFKLSSLYILGEIGDDMSSFATSSNITSWAGLCPRNNESAGKKKSQKILHGNTYVKSILCQCAWAAVRTRNTRIAKWFWSHQGKIGQKKSIIAVARKLLVYIYMILSSRSPYNAKLDMT</sequence>
<organism evidence="3 4">
    <name type="scientific">Acetoanaerobium noterae</name>
    <dbReference type="NCBI Taxonomy" id="745369"/>
    <lineage>
        <taxon>Bacteria</taxon>
        <taxon>Bacillati</taxon>
        <taxon>Bacillota</taxon>
        <taxon>Clostridia</taxon>
        <taxon>Peptostreptococcales</taxon>
        <taxon>Filifactoraceae</taxon>
        <taxon>Acetoanaerobium</taxon>
    </lineage>
</organism>
<feature type="domain" description="Transposase IS116/IS110/IS902 C-terminal" evidence="2">
    <location>
        <begin position="163"/>
        <end position="230"/>
    </location>
</feature>
<dbReference type="EMBL" id="FUYN01000002">
    <property type="protein sequence ID" value="SKB39642.1"/>
    <property type="molecule type" value="Genomic_DNA"/>
</dbReference>